<evidence type="ECO:0000256" key="6">
    <source>
        <dbReference type="RuleBase" id="RU365002"/>
    </source>
</evidence>
<dbReference type="RefSeq" id="XP_056035840.1">
    <property type="nucleotide sequence ID" value="XM_056179090.1"/>
</dbReference>
<dbReference type="EMBL" id="CP115611">
    <property type="protein sequence ID" value="WBW71597.1"/>
    <property type="molecule type" value="Genomic_DNA"/>
</dbReference>
<dbReference type="Pfam" id="PF10343">
    <property type="entry name" value="Q_salvage"/>
    <property type="match status" value="1"/>
</dbReference>
<dbReference type="GeneID" id="80873779"/>
<dbReference type="PANTHER" id="PTHR21314:SF0">
    <property type="entry name" value="QUEUOSINE 5'-PHOSPHATE N-GLYCOSYLASE_HYDROLASE"/>
    <property type="match status" value="1"/>
</dbReference>
<evidence type="ECO:0000256" key="4">
    <source>
        <dbReference type="ARBA" id="ARBA00035393"/>
    </source>
</evidence>
<proteinExistence type="inferred from homology"/>
<name>A0AAF0AUG7_9SCHI</name>
<sequence>MPTIVTVIQALVHSTLQNSESGFTAMSRVLEDSKFIASNSKDVQVNAEGCYRVASWIEHQLDNLGPKFANWQDHELHPKSQDAHTLDWIFLIDILNFSFWSDADTRDSGNHPARFGVRYKGNLYTGYWSLCAAVNKALDNDIPITNPTFYADEARCPDDLIASIFASDTKEPVPLLAERIRIMRASGKALLKHYQGRFVHLLDKCDHSAQKLLGLLLKNFPDFRDISLYKGRECYILKRAQILVAETWACFHGKSYGRFDDIDSITMFADYRVPQILWQLGCLDYSAEFEDRLRKSLLIAHNDPMEIEMRGCSIWAVELVRQAANRQNLNAIMIDFFLWDLAKEWQATGYSPHQGRVLSSVPSIRVRSIYY</sequence>
<evidence type="ECO:0000256" key="5">
    <source>
        <dbReference type="ARBA" id="ARBA00048204"/>
    </source>
</evidence>
<dbReference type="GO" id="GO:0006400">
    <property type="term" value="P:tRNA modification"/>
    <property type="evidence" value="ECO:0007669"/>
    <property type="project" value="TreeGrafter"/>
</dbReference>
<keyword evidence="8" id="KW-1185">Reference proteome</keyword>
<dbReference type="GO" id="GO:0016787">
    <property type="term" value="F:hydrolase activity"/>
    <property type="evidence" value="ECO:0007669"/>
    <property type="project" value="UniProtKB-KW"/>
</dbReference>
<evidence type="ECO:0000256" key="3">
    <source>
        <dbReference type="ARBA" id="ARBA00035306"/>
    </source>
</evidence>
<dbReference type="Proteomes" id="UP001212411">
    <property type="component" value="Chromosome 1"/>
</dbReference>
<evidence type="ECO:0000313" key="7">
    <source>
        <dbReference type="EMBL" id="WBW71597.1"/>
    </source>
</evidence>
<gene>
    <name evidence="7" type="primary">qng1</name>
    <name evidence="7" type="ORF">SOMG_00295</name>
</gene>
<evidence type="ECO:0000313" key="8">
    <source>
        <dbReference type="Proteomes" id="UP001212411"/>
    </source>
</evidence>
<accession>A0AAF0AUG7</accession>
<protein>
    <recommendedName>
        <fullName evidence="3 6">Queuosine 5'-phosphate N-glycosylase/hydrolase</fullName>
        <ecNumber evidence="6">3.2.2.-</ecNumber>
    </recommendedName>
    <alternativeName>
        <fullName evidence="4 6">Queuosine-nucleotide N-glycosylase/hydrolase</fullName>
    </alternativeName>
</protein>
<dbReference type="KEGG" id="som:SOMG_00295"/>
<dbReference type="InterPro" id="IPR019438">
    <property type="entry name" value="Q_salvage"/>
</dbReference>
<evidence type="ECO:0000256" key="2">
    <source>
        <dbReference type="ARBA" id="ARBA00035119"/>
    </source>
</evidence>
<organism evidence="7 8">
    <name type="scientific">Schizosaccharomyces osmophilus</name>
    <dbReference type="NCBI Taxonomy" id="2545709"/>
    <lineage>
        <taxon>Eukaryota</taxon>
        <taxon>Fungi</taxon>
        <taxon>Dikarya</taxon>
        <taxon>Ascomycota</taxon>
        <taxon>Taphrinomycotina</taxon>
        <taxon>Schizosaccharomycetes</taxon>
        <taxon>Schizosaccharomycetales</taxon>
        <taxon>Schizosaccharomycetaceae</taxon>
        <taxon>Schizosaccharomyces</taxon>
    </lineage>
</organism>
<comment type="function">
    <text evidence="6">Catalyzes the hydrolysis of queuosine 5'-phosphate, releasing the nucleobase queuine (q). Is required for salvage of queuine from exogenous queuosine (Q) that is imported and then converted to queuosine 5'-phosphate intracellularly.</text>
</comment>
<dbReference type="PANTHER" id="PTHR21314">
    <property type="entry name" value="QUEUOSINE 5'-PHOSPHATE N-GLYCOSYLASE_HYDROLASE-RELATED"/>
    <property type="match status" value="1"/>
</dbReference>
<comment type="similarity">
    <text evidence="2 6">Belongs to the QNG1 protein family.</text>
</comment>
<dbReference type="EC" id="3.2.2.-" evidence="6"/>
<dbReference type="AlphaFoldDB" id="A0AAF0AUG7"/>
<reference evidence="7 8" key="1">
    <citation type="journal article" date="2023" name="G3 (Bethesda)">
        <title>A high-quality reference genome for the fission yeast Schizosaccharomyces osmophilus.</title>
        <authorList>
            <person name="Jia G.S."/>
            <person name="Zhang W.C."/>
            <person name="Liang Y."/>
            <person name="Liu X.H."/>
            <person name="Rhind N."/>
            <person name="Pidoux A."/>
            <person name="Brysch-Herzberg M."/>
            <person name="Du L.L."/>
        </authorList>
    </citation>
    <scope>NUCLEOTIDE SEQUENCE [LARGE SCALE GENOMIC DNA]</scope>
    <source>
        <strain evidence="7 8">CBS 15793</strain>
    </source>
</reference>
<evidence type="ECO:0000256" key="1">
    <source>
        <dbReference type="ARBA" id="ARBA00022801"/>
    </source>
</evidence>
<keyword evidence="1 6" id="KW-0378">Hydrolase</keyword>
<comment type="catalytic activity">
    <reaction evidence="5 6">
        <text>queuosine 5'-phosphate + H2O = queuine + D-ribose 5-phosphate</text>
        <dbReference type="Rhea" id="RHEA:75387"/>
        <dbReference type="ChEBI" id="CHEBI:15377"/>
        <dbReference type="ChEBI" id="CHEBI:17433"/>
        <dbReference type="ChEBI" id="CHEBI:78346"/>
        <dbReference type="ChEBI" id="CHEBI:194371"/>
    </reaction>
    <physiologicalReaction direction="left-to-right" evidence="5 6">
        <dbReference type="Rhea" id="RHEA:75388"/>
    </physiologicalReaction>
</comment>